<dbReference type="Gene3D" id="1.50.10.20">
    <property type="match status" value="1"/>
</dbReference>
<sequence length="1053" mass="113590">MISLFRLMKKGVSALLSLALITLLIVPQSARAVDANPSTKLDTMISDTVSFYEQNRSELNSWWQMVALWGSGEDLHSSKWTLPSWEQSDPGDLLETDSSTYHINLIFGLLAMNLDPSHAWETNRNLYKELAAQQDPSTGSFGGSNRQIWAMLALDTGKKRGHNVGSWNDAAKEKALSYLLSLQLSDGGFAFFGSESDTDITGMALLALGNYQSNSAAAAAIVRAKTLLKQRQLDNAGFNSAGQWGYGDNSNSWATSVSGLVAVGEDMLSANWLVKGQTVVDAVYSFQLPNGAFTWKVDEPSQNLMATEQVLIALTDIQQGKSVWQRLADKPNLTTVQINVNGINSPILPQQSITAAVYGSQPTAMDALKQVLEKSNINFVIQNSSYGPYLSSIAGQAAGTLGGYDGWMYKVNGVSPQVGAADYILNDDDIVTFYYGRWPSIAIASKTNIGTLNPSLQIKLVGDTFTSGANIAAGWSFDPGTTGLTIDHITQESNQQNITITFAGQGQQGTLTLKALPAALVSSSASNKLTIHNVSTSGDQIVNVGANESNVTFSTDENDPATNKITLSFTTPFLPEVIAKRGSTELDIPAYTEVKSVAWNNKIQLPSILSTTDNSVTNKVNGVLTSSGSRLDSIDSRIKVGGDSRIQFNQHVTLKLKGMGDRNAGFIDENGNFTAIPKYDNSNYRNDDVYAYSENGDLIIKTKHFTEFLAFKSTLVTAPGPGGGPGPSTTQKVTLSVEKRSLGEGDIIAPITVTLQSGDTAFTLLQRVLGTQSTALSYTGSGASIYVQSIDHLGEFDKGQLSGWMYSVNGVFPEYSAGIYTLQNNDVLRWQYTKDLGKDIGNAYTPPVGGGSGNVVNPNNPGKPAEPTEETKTTLATKYEDAVAISSWALEAVANVTTLGYMEGTGTNFEPKRELTRAEFAALIVRYTGSELVTGESDFDDVSTEDWYFKYIVTAKSKGLITGISAHAFAPNQTISRQEMAVILGRLQGIAMEGQLAVDLKDQSFVADWALPYVNQAIKSGLLTEDNGYFNPLLPVTREMVAVVIMRLHEQKK</sequence>
<dbReference type="PROSITE" id="PS51272">
    <property type="entry name" value="SLH"/>
    <property type="match status" value="3"/>
</dbReference>
<dbReference type="Pfam" id="PF00395">
    <property type="entry name" value="SLH"/>
    <property type="match status" value="3"/>
</dbReference>
<dbReference type="SUPFAM" id="SSF48239">
    <property type="entry name" value="Terpenoid cyclases/Protein prenyltransferases"/>
    <property type="match status" value="1"/>
</dbReference>
<evidence type="ECO:0000256" key="2">
    <source>
        <dbReference type="SAM" id="SignalP"/>
    </source>
</evidence>
<dbReference type="EMBL" id="CAKMMW010000010">
    <property type="protein sequence ID" value="CAH1210613.1"/>
    <property type="molecule type" value="Genomic_DNA"/>
</dbReference>
<feature type="domain" description="SLH" evidence="3">
    <location>
        <begin position="876"/>
        <end position="938"/>
    </location>
</feature>
<accession>A0ABM9CEJ6</accession>
<dbReference type="InterPro" id="IPR008930">
    <property type="entry name" value="Terpenoid_cyclase/PrenylTrfase"/>
</dbReference>
<dbReference type="InterPro" id="IPR001119">
    <property type="entry name" value="SLH_dom"/>
</dbReference>
<dbReference type="Proteomes" id="UP000838821">
    <property type="component" value="Unassembled WGS sequence"/>
</dbReference>
<dbReference type="Gene3D" id="2.170.130.30">
    <property type="match status" value="2"/>
</dbReference>
<evidence type="ECO:0000313" key="5">
    <source>
        <dbReference type="Proteomes" id="UP000838821"/>
    </source>
</evidence>
<reference evidence="4" key="1">
    <citation type="submission" date="2022-01" db="EMBL/GenBank/DDBJ databases">
        <authorList>
            <person name="Criscuolo A."/>
        </authorList>
    </citation>
    <scope>NUCLEOTIDE SEQUENCE</scope>
    <source>
        <strain evidence="4">CIP111891</strain>
    </source>
</reference>
<evidence type="ECO:0000256" key="1">
    <source>
        <dbReference type="SAM" id="MobiDB-lite"/>
    </source>
</evidence>
<comment type="caution">
    <text evidence="4">The sequence shown here is derived from an EMBL/GenBank/DDBJ whole genome shotgun (WGS) entry which is preliminary data.</text>
</comment>
<proteinExistence type="predicted"/>
<keyword evidence="5" id="KW-1185">Reference proteome</keyword>
<feature type="region of interest" description="Disordered" evidence="1">
    <location>
        <begin position="847"/>
        <end position="871"/>
    </location>
</feature>
<organism evidence="4 5">
    <name type="scientific">Paenibacillus allorhizoplanae</name>
    <dbReference type="NCBI Taxonomy" id="2905648"/>
    <lineage>
        <taxon>Bacteria</taxon>
        <taxon>Bacillati</taxon>
        <taxon>Bacillota</taxon>
        <taxon>Bacilli</taxon>
        <taxon>Bacillales</taxon>
        <taxon>Paenibacillaceae</taxon>
        <taxon>Paenibacillus</taxon>
    </lineage>
</organism>
<evidence type="ECO:0000259" key="3">
    <source>
        <dbReference type="PROSITE" id="PS51272"/>
    </source>
</evidence>
<feature type="chain" id="PRO_5045979696" description="SLH domain-containing protein" evidence="2">
    <location>
        <begin position="33"/>
        <end position="1053"/>
    </location>
</feature>
<feature type="signal peptide" evidence="2">
    <location>
        <begin position="1"/>
        <end position="32"/>
    </location>
</feature>
<name>A0ABM9CEJ6_9BACL</name>
<feature type="domain" description="SLH" evidence="3">
    <location>
        <begin position="939"/>
        <end position="998"/>
    </location>
</feature>
<gene>
    <name evidence="4" type="ORF">PAECIP111891_03532</name>
</gene>
<evidence type="ECO:0000313" key="4">
    <source>
        <dbReference type="EMBL" id="CAH1210613.1"/>
    </source>
</evidence>
<dbReference type="Pfam" id="PF14478">
    <property type="entry name" value="DUF4430"/>
    <property type="match status" value="2"/>
</dbReference>
<dbReference type="InterPro" id="IPR027954">
    <property type="entry name" value="Transcobalamin-like_C"/>
</dbReference>
<feature type="compositionally biased region" description="Low complexity" evidence="1">
    <location>
        <begin position="854"/>
        <end position="865"/>
    </location>
</feature>
<keyword evidence="2" id="KW-0732">Signal</keyword>
<protein>
    <recommendedName>
        <fullName evidence="3">SLH domain-containing protein</fullName>
    </recommendedName>
</protein>
<feature type="domain" description="SLH" evidence="3">
    <location>
        <begin position="1000"/>
        <end position="1053"/>
    </location>
</feature>